<protein>
    <submittedName>
        <fullName evidence="2">Galactose/methyl galactoside ABC transport system</fullName>
        <ecNumber evidence="2">3.6.3.17</ecNumber>
    </submittedName>
</protein>
<evidence type="ECO:0000313" key="3">
    <source>
        <dbReference type="Proteomes" id="UP000254938"/>
    </source>
</evidence>
<evidence type="ECO:0000313" key="2">
    <source>
        <dbReference type="EMBL" id="STV14627.1"/>
    </source>
</evidence>
<dbReference type="AlphaFoldDB" id="A0A378AMU6"/>
<keyword evidence="2" id="KW-0378">Hydrolase</keyword>
<accession>A0A378AMU6</accession>
<sequence>MPELLGITDRILVMSNGLVAGIVETKTTTQNEILRLASLHL</sequence>
<dbReference type="Proteomes" id="UP000254938">
    <property type="component" value="Unassembled WGS sequence"/>
</dbReference>
<dbReference type="GO" id="GO:0016787">
    <property type="term" value="F:hydrolase activity"/>
    <property type="evidence" value="ECO:0007669"/>
    <property type="project" value="UniProtKB-KW"/>
</dbReference>
<proteinExistence type="predicted"/>
<evidence type="ECO:0000313" key="4">
    <source>
        <dbReference type="Proteomes" id="UP000255192"/>
    </source>
</evidence>
<name>A0A378AMU6_KLEPN</name>
<reference evidence="3 4" key="1">
    <citation type="submission" date="2018-06" db="EMBL/GenBank/DDBJ databases">
        <authorList>
            <consortium name="Pathogen Informatics"/>
            <person name="Doyle S."/>
        </authorList>
    </citation>
    <scope>NUCLEOTIDE SEQUENCE [LARGE SCALE GENOMIC DNA]</scope>
    <source>
        <strain evidence="2 4">NCTC204</strain>
        <strain evidence="1 3">NCTC9140</strain>
    </source>
</reference>
<evidence type="ECO:0000313" key="1">
    <source>
        <dbReference type="EMBL" id="STS83944.1"/>
    </source>
</evidence>
<gene>
    <name evidence="2" type="primary">mglA_9</name>
    <name evidence="1" type="synonym">mglA_6</name>
    <name evidence="2" type="ORF">NCTC204_04206</name>
    <name evidence="1" type="ORF">NCTC9140_05728</name>
</gene>
<dbReference type="Proteomes" id="UP000255192">
    <property type="component" value="Unassembled WGS sequence"/>
</dbReference>
<dbReference type="EMBL" id="UGMD01000002">
    <property type="protein sequence ID" value="STV14627.1"/>
    <property type="molecule type" value="Genomic_DNA"/>
</dbReference>
<organism evidence="2 4">
    <name type="scientific">Klebsiella pneumoniae</name>
    <dbReference type="NCBI Taxonomy" id="573"/>
    <lineage>
        <taxon>Bacteria</taxon>
        <taxon>Pseudomonadati</taxon>
        <taxon>Pseudomonadota</taxon>
        <taxon>Gammaproteobacteria</taxon>
        <taxon>Enterobacterales</taxon>
        <taxon>Enterobacteriaceae</taxon>
        <taxon>Klebsiella/Raoultella group</taxon>
        <taxon>Klebsiella</taxon>
        <taxon>Klebsiella pneumoniae complex</taxon>
    </lineage>
</organism>
<dbReference type="EC" id="3.6.3.17" evidence="2"/>
<dbReference type="EMBL" id="UGKQ01000007">
    <property type="protein sequence ID" value="STS83944.1"/>
    <property type="molecule type" value="Genomic_DNA"/>
</dbReference>